<evidence type="ECO:0000256" key="1">
    <source>
        <dbReference type="SAM" id="MobiDB-lite"/>
    </source>
</evidence>
<gene>
    <name evidence="2" type="ORF">P3H78_26220</name>
</gene>
<sequence length="150" mass="16433">MTSTLRESSEPEGQTKGSDTPVLVVDGRGIMTAGRTPASPRPPSMRLLGSALADIRRRFQDRHVVTVIGTDLVDAVEHDEQPILDKAIEEGLVVTVPSSSPQAVLSVAQQLDAVVISMDDLTRLRVPHSWLAQKGRFVKLARVERNWVFV</sequence>
<accession>A0ABT6AC97</accession>
<name>A0ABT6AC97_9ACTN</name>
<dbReference type="EMBL" id="JARJBB010000018">
    <property type="protein sequence ID" value="MDF3302062.1"/>
    <property type="molecule type" value="Genomic_DNA"/>
</dbReference>
<dbReference type="RefSeq" id="WP_276111631.1">
    <property type="nucleotide sequence ID" value="NZ_JARJBB010000018.1"/>
</dbReference>
<evidence type="ECO:0000313" key="3">
    <source>
        <dbReference type="Proteomes" id="UP001221150"/>
    </source>
</evidence>
<evidence type="ECO:0000313" key="2">
    <source>
        <dbReference type="EMBL" id="MDF3302062.1"/>
    </source>
</evidence>
<evidence type="ECO:0008006" key="4">
    <source>
        <dbReference type="Google" id="ProtNLM"/>
    </source>
</evidence>
<reference evidence="2 3" key="1">
    <citation type="submission" date="2023-03" db="EMBL/GenBank/DDBJ databases">
        <title>Draft genome sequence of Streptomyces sp. K1PA1 isolated from peat swamp forest in Thailand.</title>
        <authorList>
            <person name="Klaysubun C."/>
            <person name="Duangmal K."/>
        </authorList>
    </citation>
    <scope>NUCLEOTIDE SEQUENCE [LARGE SCALE GENOMIC DNA]</scope>
    <source>
        <strain evidence="2 3">K1PA1</strain>
    </source>
</reference>
<keyword evidence="3" id="KW-1185">Reference proteome</keyword>
<proteinExistence type="predicted"/>
<feature type="region of interest" description="Disordered" evidence="1">
    <location>
        <begin position="1"/>
        <end position="23"/>
    </location>
</feature>
<organism evidence="2 3">
    <name type="scientific">Streptomyces tropicalis</name>
    <dbReference type="NCBI Taxonomy" id="3034234"/>
    <lineage>
        <taxon>Bacteria</taxon>
        <taxon>Bacillati</taxon>
        <taxon>Actinomycetota</taxon>
        <taxon>Actinomycetes</taxon>
        <taxon>Kitasatosporales</taxon>
        <taxon>Streptomycetaceae</taxon>
        <taxon>Streptomyces</taxon>
    </lineage>
</organism>
<dbReference type="Proteomes" id="UP001221150">
    <property type="component" value="Unassembled WGS sequence"/>
</dbReference>
<protein>
    <recommendedName>
        <fullName evidence="4">NYN domain-containing protein</fullName>
    </recommendedName>
</protein>
<comment type="caution">
    <text evidence="2">The sequence shown here is derived from an EMBL/GenBank/DDBJ whole genome shotgun (WGS) entry which is preliminary data.</text>
</comment>
<feature type="compositionally biased region" description="Polar residues" evidence="1">
    <location>
        <begin position="1"/>
        <end position="18"/>
    </location>
</feature>